<keyword evidence="1" id="KW-0472">Membrane</keyword>
<feature type="transmembrane region" description="Helical" evidence="1">
    <location>
        <begin position="45"/>
        <end position="64"/>
    </location>
</feature>
<dbReference type="EMBL" id="CAMXCT010000459">
    <property type="protein sequence ID" value="CAI3979135.1"/>
    <property type="molecule type" value="Genomic_DNA"/>
</dbReference>
<proteinExistence type="predicted"/>
<dbReference type="EMBL" id="CAMXCT020000459">
    <property type="protein sequence ID" value="CAL1132510.1"/>
    <property type="molecule type" value="Genomic_DNA"/>
</dbReference>
<accession>A0A9P1BV12</accession>
<sequence length="282" mass="31028">MKPWRDEGLPGWAKLSFFELAVLTALPWLVGVLMSYLFASTYHDMPVSVWLVALALFAACLWHARHEPGTHHWHSVLPISCMAGVAVSCILGLVAYRNFYSIYWLYHDSHAYANVLPSEPAAGYLDAGKLVFAEEAHIDARRGMGFKDGSTYCVAPIVDAATSSVQFWAAGVNCCSRGNFECDDAWDEKAHAGLVLRQHSWHPQYALAVKQAAAAFGLATAKNPIFVEWVVDPEKVEMNYWMLGNGILIGSCLISLVISALVNVVLLRFTAPPEAQAFATRP</sequence>
<comment type="caution">
    <text evidence="2">The sequence shown here is derived from an EMBL/GenBank/DDBJ whole genome shotgun (WGS) entry which is preliminary data.</text>
</comment>
<dbReference type="OrthoDB" id="406999at2759"/>
<protein>
    <submittedName>
        <fullName evidence="3">Thiaminase-2/PQQC domain-containing protein</fullName>
    </submittedName>
</protein>
<feature type="transmembrane region" description="Helical" evidence="1">
    <location>
        <begin position="76"/>
        <end position="96"/>
    </location>
</feature>
<evidence type="ECO:0000313" key="2">
    <source>
        <dbReference type="EMBL" id="CAI3979135.1"/>
    </source>
</evidence>
<keyword evidence="4" id="KW-1185">Reference proteome</keyword>
<feature type="transmembrane region" description="Helical" evidence="1">
    <location>
        <begin position="20"/>
        <end position="39"/>
    </location>
</feature>
<evidence type="ECO:0000256" key="1">
    <source>
        <dbReference type="SAM" id="Phobius"/>
    </source>
</evidence>
<reference evidence="3 4" key="2">
    <citation type="submission" date="2024-05" db="EMBL/GenBank/DDBJ databases">
        <authorList>
            <person name="Chen Y."/>
            <person name="Shah S."/>
            <person name="Dougan E. K."/>
            <person name="Thang M."/>
            <person name="Chan C."/>
        </authorList>
    </citation>
    <scope>NUCLEOTIDE SEQUENCE [LARGE SCALE GENOMIC DNA]</scope>
</reference>
<feature type="transmembrane region" description="Helical" evidence="1">
    <location>
        <begin position="240"/>
        <end position="266"/>
    </location>
</feature>
<dbReference type="AlphaFoldDB" id="A0A9P1BV12"/>
<evidence type="ECO:0000313" key="3">
    <source>
        <dbReference type="EMBL" id="CAL4766447.1"/>
    </source>
</evidence>
<dbReference type="Proteomes" id="UP001152797">
    <property type="component" value="Unassembled WGS sequence"/>
</dbReference>
<organism evidence="2">
    <name type="scientific">Cladocopium goreaui</name>
    <dbReference type="NCBI Taxonomy" id="2562237"/>
    <lineage>
        <taxon>Eukaryota</taxon>
        <taxon>Sar</taxon>
        <taxon>Alveolata</taxon>
        <taxon>Dinophyceae</taxon>
        <taxon>Suessiales</taxon>
        <taxon>Symbiodiniaceae</taxon>
        <taxon>Cladocopium</taxon>
    </lineage>
</organism>
<reference evidence="2" key="1">
    <citation type="submission" date="2022-10" db="EMBL/GenBank/DDBJ databases">
        <authorList>
            <person name="Chen Y."/>
            <person name="Dougan E. K."/>
            <person name="Chan C."/>
            <person name="Rhodes N."/>
            <person name="Thang M."/>
        </authorList>
    </citation>
    <scope>NUCLEOTIDE SEQUENCE</scope>
</reference>
<dbReference type="EMBL" id="CAMXCT030000459">
    <property type="protein sequence ID" value="CAL4766447.1"/>
    <property type="molecule type" value="Genomic_DNA"/>
</dbReference>
<keyword evidence="1" id="KW-1133">Transmembrane helix</keyword>
<evidence type="ECO:0000313" key="4">
    <source>
        <dbReference type="Proteomes" id="UP001152797"/>
    </source>
</evidence>
<keyword evidence="1" id="KW-0812">Transmembrane</keyword>
<gene>
    <name evidence="2" type="ORF">C1SCF055_LOCUS7110</name>
</gene>
<name>A0A9P1BV12_9DINO</name>